<sequence length="132" mass="15058">GEINQLHSFEEQNVNQGGDCIQHPKSNDLRQLEQIPGTSCRQTSVLMQKQHVKVSDISPIPAPKPNAKKKNKREKGKSIIWTATPEKSKLENAIQIKQEKLCKKLNVKEKKTKKKGKEVKREKKKRGVGLKR</sequence>
<feature type="non-terminal residue" evidence="2">
    <location>
        <position position="1"/>
    </location>
</feature>
<feature type="compositionally biased region" description="Basic residues" evidence="1">
    <location>
        <begin position="110"/>
        <end position="132"/>
    </location>
</feature>
<feature type="region of interest" description="Disordered" evidence="1">
    <location>
        <begin position="57"/>
        <end position="83"/>
    </location>
</feature>
<reference evidence="2" key="1">
    <citation type="submission" date="2015-11" db="EMBL/GenBank/DDBJ databases">
        <title>De novo transcriptome assembly of four potential Pierce s Disease insect vectors from Arizona vineyards.</title>
        <authorList>
            <person name="Tassone E.E."/>
        </authorList>
    </citation>
    <scope>NUCLEOTIDE SEQUENCE</scope>
</reference>
<proteinExistence type="predicted"/>
<organism evidence="2">
    <name type="scientific">Graphocephala atropunctata</name>
    <dbReference type="NCBI Taxonomy" id="36148"/>
    <lineage>
        <taxon>Eukaryota</taxon>
        <taxon>Metazoa</taxon>
        <taxon>Ecdysozoa</taxon>
        <taxon>Arthropoda</taxon>
        <taxon>Hexapoda</taxon>
        <taxon>Insecta</taxon>
        <taxon>Pterygota</taxon>
        <taxon>Neoptera</taxon>
        <taxon>Paraneoptera</taxon>
        <taxon>Hemiptera</taxon>
        <taxon>Auchenorrhyncha</taxon>
        <taxon>Membracoidea</taxon>
        <taxon>Cicadellidae</taxon>
        <taxon>Cicadellinae</taxon>
        <taxon>Cicadellini</taxon>
        <taxon>Graphocephala</taxon>
    </lineage>
</organism>
<feature type="non-terminal residue" evidence="2">
    <location>
        <position position="132"/>
    </location>
</feature>
<gene>
    <name evidence="2" type="ORF">g.53323</name>
</gene>
<dbReference type="AlphaFoldDB" id="A0A1B6L1P2"/>
<accession>A0A1B6L1P2</accession>
<protein>
    <submittedName>
        <fullName evidence="2">Uncharacterized protein</fullName>
    </submittedName>
</protein>
<name>A0A1B6L1P2_9HEMI</name>
<feature type="region of interest" description="Disordered" evidence="1">
    <location>
        <begin position="108"/>
        <end position="132"/>
    </location>
</feature>
<evidence type="ECO:0000313" key="2">
    <source>
        <dbReference type="EMBL" id="JAT17633.1"/>
    </source>
</evidence>
<dbReference type="EMBL" id="GEBQ01022344">
    <property type="protein sequence ID" value="JAT17633.1"/>
    <property type="molecule type" value="Transcribed_RNA"/>
</dbReference>
<evidence type="ECO:0000256" key="1">
    <source>
        <dbReference type="SAM" id="MobiDB-lite"/>
    </source>
</evidence>
<feature type="compositionally biased region" description="Basic residues" evidence="1">
    <location>
        <begin position="66"/>
        <end position="75"/>
    </location>
</feature>